<name>A0AAX4KFL3_9TREE</name>
<dbReference type="RefSeq" id="XP_066083132.1">
    <property type="nucleotide sequence ID" value="XM_066227035.1"/>
</dbReference>
<sequence>MTRLTTATTTTTTGYTKSPHTSKLDMDIYHSHNPDTQFTVYRDIPSLFTYRKVIQEIKQARSPSEIIEGKRTRRKYKLVIAQLKKRKDRIRYMMDDDGVLFKRLTFVEIVKHFVFGRDNAHLHSHDRCSGRRNMKGGFSLGIDLY</sequence>
<dbReference type="KEGG" id="ker:91102042"/>
<reference evidence="1 2" key="1">
    <citation type="submission" date="2024-01" db="EMBL/GenBank/DDBJ databases">
        <title>Comparative genomics of Cryptococcus and Kwoniella reveals pathogenesis evolution and contrasting modes of karyotype evolution via chromosome fusion or intercentromeric recombination.</title>
        <authorList>
            <person name="Coelho M.A."/>
            <person name="David-Palma M."/>
            <person name="Shea T."/>
            <person name="Bowers K."/>
            <person name="McGinley-Smith S."/>
            <person name="Mohammad A.W."/>
            <person name="Gnirke A."/>
            <person name="Yurkov A.M."/>
            <person name="Nowrousian M."/>
            <person name="Sun S."/>
            <person name="Cuomo C.A."/>
            <person name="Heitman J."/>
        </authorList>
    </citation>
    <scope>NUCLEOTIDE SEQUENCE [LARGE SCALE GENOMIC DNA]</scope>
    <source>
        <strain evidence="1 2">PYCC6329</strain>
    </source>
</reference>
<dbReference type="AlphaFoldDB" id="A0AAX4KFL3"/>
<gene>
    <name evidence="1" type="ORF">V865_003238</name>
</gene>
<dbReference type="GeneID" id="91102042"/>
<proteinExistence type="predicted"/>
<evidence type="ECO:0000313" key="1">
    <source>
        <dbReference type="EMBL" id="WWD05165.1"/>
    </source>
</evidence>
<organism evidence="1 2">
    <name type="scientific">Kwoniella europaea PYCC6329</name>
    <dbReference type="NCBI Taxonomy" id="1423913"/>
    <lineage>
        <taxon>Eukaryota</taxon>
        <taxon>Fungi</taxon>
        <taxon>Dikarya</taxon>
        <taxon>Basidiomycota</taxon>
        <taxon>Agaricomycotina</taxon>
        <taxon>Tremellomycetes</taxon>
        <taxon>Tremellales</taxon>
        <taxon>Cryptococcaceae</taxon>
        <taxon>Kwoniella</taxon>
    </lineage>
</organism>
<keyword evidence="2" id="KW-1185">Reference proteome</keyword>
<evidence type="ECO:0000313" key="2">
    <source>
        <dbReference type="Proteomes" id="UP001358614"/>
    </source>
</evidence>
<protein>
    <submittedName>
        <fullName evidence="1">Uncharacterized protein</fullName>
    </submittedName>
</protein>
<dbReference type="Proteomes" id="UP001358614">
    <property type="component" value="Chromosome 1"/>
</dbReference>
<accession>A0AAX4KFL3</accession>
<dbReference type="EMBL" id="CP144089">
    <property type="protein sequence ID" value="WWD05165.1"/>
    <property type="molecule type" value="Genomic_DNA"/>
</dbReference>